<dbReference type="OrthoDB" id="5348404at2759"/>
<proteinExistence type="predicted"/>
<dbReference type="SMART" id="SM01417">
    <property type="entry name" value="Solute_trans_a"/>
    <property type="match status" value="1"/>
</dbReference>
<evidence type="ECO:0000313" key="8">
    <source>
        <dbReference type="Proteomes" id="UP000807025"/>
    </source>
</evidence>
<comment type="subcellular location">
    <subcellularLocation>
        <location evidence="1">Membrane</location>
        <topology evidence="1">Multi-pass membrane protein</topology>
    </subcellularLocation>
</comment>
<evidence type="ECO:0000256" key="2">
    <source>
        <dbReference type="ARBA" id="ARBA00022692"/>
    </source>
</evidence>
<feature type="transmembrane region" description="Helical" evidence="6">
    <location>
        <begin position="97"/>
        <end position="116"/>
    </location>
</feature>
<dbReference type="Proteomes" id="UP000807025">
    <property type="component" value="Unassembled WGS sequence"/>
</dbReference>
<dbReference type="PANTHER" id="PTHR23423">
    <property type="entry name" value="ORGANIC SOLUTE TRANSPORTER-RELATED"/>
    <property type="match status" value="1"/>
</dbReference>
<feature type="transmembrane region" description="Helical" evidence="6">
    <location>
        <begin position="29"/>
        <end position="47"/>
    </location>
</feature>
<evidence type="ECO:0000256" key="3">
    <source>
        <dbReference type="ARBA" id="ARBA00022989"/>
    </source>
</evidence>
<gene>
    <name evidence="7" type="ORF">BDN71DRAFT_1395924</name>
</gene>
<feature type="transmembrane region" description="Helical" evidence="6">
    <location>
        <begin position="273"/>
        <end position="293"/>
    </location>
</feature>
<feature type="compositionally biased region" description="Gly residues" evidence="5">
    <location>
        <begin position="410"/>
        <end position="420"/>
    </location>
</feature>
<feature type="transmembrane region" description="Helical" evidence="6">
    <location>
        <begin position="196"/>
        <end position="217"/>
    </location>
</feature>
<protein>
    <submittedName>
        <fullName evidence="7">DUF300-domain-containing protein</fullName>
    </submittedName>
</protein>
<evidence type="ECO:0000256" key="1">
    <source>
        <dbReference type="ARBA" id="ARBA00004141"/>
    </source>
</evidence>
<feature type="transmembrane region" description="Helical" evidence="6">
    <location>
        <begin position="68"/>
        <end position="85"/>
    </location>
</feature>
<dbReference type="InterPro" id="IPR005178">
    <property type="entry name" value="Ostalpha/TMEM184C"/>
</dbReference>
<name>A0A9P6DEY6_PLEER</name>
<keyword evidence="2 6" id="KW-0812">Transmembrane</keyword>
<dbReference type="EMBL" id="MU154592">
    <property type="protein sequence ID" value="KAF9493015.1"/>
    <property type="molecule type" value="Genomic_DNA"/>
</dbReference>
<feature type="region of interest" description="Disordered" evidence="5">
    <location>
        <begin position="410"/>
        <end position="468"/>
    </location>
</feature>
<accession>A0A9P6DEY6</accession>
<dbReference type="AlphaFoldDB" id="A0A9P6DEY6"/>
<reference evidence="7" key="1">
    <citation type="submission" date="2020-11" db="EMBL/GenBank/DDBJ databases">
        <authorList>
            <consortium name="DOE Joint Genome Institute"/>
            <person name="Ahrendt S."/>
            <person name="Riley R."/>
            <person name="Andreopoulos W."/>
            <person name="Labutti K."/>
            <person name="Pangilinan J."/>
            <person name="Ruiz-Duenas F.J."/>
            <person name="Barrasa J.M."/>
            <person name="Sanchez-Garcia M."/>
            <person name="Camarero S."/>
            <person name="Miyauchi S."/>
            <person name="Serrano A."/>
            <person name="Linde D."/>
            <person name="Babiker R."/>
            <person name="Drula E."/>
            <person name="Ayuso-Fernandez I."/>
            <person name="Pacheco R."/>
            <person name="Padilla G."/>
            <person name="Ferreira P."/>
            <person name="Barriuso J."/>
            <person name="Kellner H."/>
            <person name="Castanera R."/>
            <person name="Alfaro M."/>
            <person name="Ramirez L."/>
            <person name="Pisabarro A.G."/>
            <person name="Kuo A."/>
            <person name="Tritt A."/>
            <person name="Lipzen A."/>
            <person name="He G."/>
            <person name="Yan M."/>
            <person name="Ng V."/>
            <person name="Cullen D."/>
            <person name="Martin F."/>
            <person name="Rosso M.-N."/>
            <person name="Henrissat B."/>
            <person name="Hibbett D."/>
            <person name="Martinez A.T."/>
            <person name="Grigoriev I.V."/>
        </authorList>
    </citation>
    <scope>NUCLEOTIDE SEQUENCE</scope>
    <source>
        <strain evidence="7">ATCC 90797</strain>
    </source>
</reference>
<feature type="transmembrane region" description="Helical" evidence="6">
    <location>
        <begin position="154"/>
        <end position="176"/>
    </location>
</feature>
<dbReference type="GO" id="GO:0016020">
    <property type="term" value="C:membrane"/>
    <property type="evidence" value="ECO:0007669"/>
    <property type="project" value="UniProtKB-SubCell"/>
</dbReference>
<sequence length="468" mass="51877">MTCAAENAASVDQSQFWDGENLNWEAHRIGWTIAGGCAVLTMIITTLSVGQHCRSYTNPAEQRQILRILYMPAIYAIISFFSYRFFRSYTYYSLVEIAYEAITLSAFLLLIIEYVAATASGHDAHAAIERKDKSPLPIPFCCWRYRPTKAYFMYTVKWSVLQYVIIRPACSIAGIICEKMGVLCEAKGFDPRYARVYIEAINFVSISVALYGLLLFYDLMKDELHGRRPLAKFLSIKLIVMFTFYQSFVFSALEGRVIHETQYWTVSNIKNGLNALAICIEMVFFSILMWWAYTAKEYKRKTGELPTSVWRPLWDRSVSLPPSTDFAAEISGSCRFFVEYLRGKPHTRGHGHRALNASGRPKMDFGEAFGVRPGVYPVAAPMDAGRLAGSSVSGGRDVYSGGAGAGAGGAGGYGYGGRGSARGRRGEGEEDVYGYGYGGDPDSDAENIRLSPYTYAGVPNASTPSVRA</sequence>
<comment type="caution">
    <text evidence="7">The sequence shown here is derived from an EMBL/GenBank/DDBJ whole genome shotgun (WGS) entry which is preliminary data.</text>
</comment>
<evidence type="ECO:0000256" key="4">
    <source>
        <dbReference type="ARBA" id="ARBA00023136"/>
    </source>
</evidence>
<keyword evidence="3 6" id="KW-1133">Transmembrane helix</keyword>
<evidence type="ECO:0000256" key="5">
    <source>
        <dbReference type="SAM" id="MobiDB-lite"/>
    </source>
</evidence>
<evidence type="ECO:0000313" key="7">
    <source>
        <dbReference type="EMBL" id="KAF9493015.1"/>
    </source>
</evidence>
<dbReference type="Pfam" id="PF03619">
    <property type="entry name" value="Solute_trans_a"/>
    <property type="match status" value="1"/>
</dbReference>
<feature type="transmembrane region" description="Helical" evidence="6">
    <location>
        <begin position="229"/>
        <end position="253"/>
    </location>
</feature>
<evidence type="ECO:0000256" key="6">
    <source>
        <dbReference type="SAM" id="Phobius"/>
    </source>
</evidence>
<keyword evidence="8" id="KW-1185">Reference proteome</keyword>
<organism evidence="7 8">
    <name type="scientific">Pleurotus eryngii</name>
    <name type="common">Boletus of the steppes</name>
    <dbReference type="NCBI Taxonomy" id="5323"/>
    <lineage>
        <taxon>Eukaryota</taxon>
        <taxon>Fungi</taxon>
        <taxon>Dikarya</taxon>
        <taxon>Basidiomycota</taxon>
        <taxon>Agaricomycotina</taxon>
        <taxon>Agaricomycetes</taxon>
        <taxon>Agaricomycetidae</taxon>
        <taxon>Agaricales</taxon>
        <taxon>Pleurotineae</taxon>
        <taxon>Pleurotaceae</taxon>
        <taxon>Pleurotus</taxon>
    </lineage>
</organism>
<keyword evidence="4 6" id="KW-0472">Membrane</keyword>